<evidence type="ECO:0000313" key="2">
    <source>
        <dbReference type="EMBL" id="RGS44048.1"/>
    </source>
</evidence>
<feature type="transmembrane region" description="Helical" evidence="1">
    <location>
        <begin position="12"/>
        <end position="29"/>
    </location>
</feature>
<comment type="caution">
    <text evidence="2">The sequence shown here is derived from an EMBL/GenBank/DDBJ whole genome shotgun (WGS) entry which is preliminary data.</text>
</comment>
<protein>
    <submittedName>
        <fullName evidence="2">Uncharacterized protein</fullName>
    </submittedName>
</protein>
<gene>
    <name evidence="2" type="ORF">DWX94_01220</name>
</gene>
<keyword evidence="1" id="KW-1133">Transmembrane helix</keyword>
<dbReference type="OrthoDB" id="2065184at2"/>
<evidence type="ECO:0000313" key="3">
    <source>
        <dbReference type="Proteomes" id="UP000283295"/>
    </source>
</evidence>
<organism evidence="2 3">
    <name type="scientific">Coprococcus eutactus</name>
    <dbReference type="NCBI Taxonomy" id="33043"/>
    <lineage>
        <taxon>Bacteria</taxon>
        <taxon>Bacillati</taxon>
        <taxon>Bacillota</taxon>
        <taxon>Clostridia</taxon>
        <taxon>Lachnospirales</taxon>
        <taxon>Lachnospiraceae</taxon>
        <taxon>Coprococcus</taxon>
    </lineage>
</organism>
<name>A0A412IVF1_9FIRM</name>
<dbReference type="EMBL" id="QRVK01000002">
    <property type="protein sequence ID" value="RGS44048.1"/>
    <property type="molecule type" value="Genomic_DNA"/>
</dbReference>
<dbReference type="Proteomes" id="UP000283295">
    <property type="component" value="Unassembled WGS sequence"/>
</dbReference>
<keyword evidence="1" id="KW-0472">Membrane</keyword>
<reference evidence="2 3" key="1">
    <citation type="submission" date="2018-08" db="EMBL/GenBank/DDBJ databases">
        <title>A genome reference for cultivated species of the human gut microbiota.</title>
        <authorList>
            <person name="Zou Y."/>
            <person name="Xue W."/>
            <person name="Luo G."/>
        </authorList>
    </citation>
    <scope>NUCLEOTIDE SEQUENCE [LARGE SCALE GENOMIC DNA]</scope>
    <source>
        <strain evidence="2 3">AF22-21</strain>
    </source>
</reference>
<dbReference type="AlphaFoldDB" id="A0A412IVF1"/>
<proteinExistence type="predicted"/>
<keyword evidence="1" id="KW-0812">Transmembrane</keyword>
<evidence type="ECO:0000256" key="1">
    <source>
        <dbReference type="SAM" id="Phobius"/>
    </source>
</evidence>
<sequence length="250" mass="27848">MDSITKGQRNLLLFILGIAILVVPIRFFAMDNFSAKKDLDSQKNERQTYYNELKAKDANRQQYIEDTEKYTKQYQEVIAKFPSELYQDNTIMYLQGVKDKYKFNFPSVTMGEETLFYTLGSGAAGDVTATDATVTTDAATDSTASADGTVSTDGYNCYSASFPVTYEGDYKDIKDVIDYIKTGDYRMTLDEVTIAFNDQTGKYEGDMTITSYAVNGEDRTTDHADVNVQIGTNNIFGNPTVKSTTSTSAK</sequence>
<accession>A0A412IVF1</accession>